<reference evidence="3" key="1">
    <citation type="submission" date="2016-10" db="EMBL/GenBank/DDBJ databases">
        <authorList>
            <person name="Varghese N."/>
            <person name="Submissions S."/>
        </authorList>
    </citation>
    <scope>NUCLEOTIDE SEQUENCE [LARGE SCALE GENOMIC DNA]</scope>
    <source>
        <strain evidence="3">P18</strain>
    </source>
</reference>
<accession>A0A1I5WBY4</accession>
<organism evidence="2 3">
    <name type="scientific">Butyrivibrio proteoclasticus</name>
    <dbReference type="NCBI Taxonomy" id="43305"/>
    <lineage>
        <taxon>Bacteria</taxon>
        <taxon>Bacillati</taxon>
        <taxon>Bacillota</taxon>
        <taxon>Clostridia</taxon>
        <taxon>Lachnospirales</taxon>
        <taxon>Lachnospiraceae</taxon>
        <taxon>Butyrivibrio</taxon>
    </lineage>
</organism>
<keyword evidence="3" id="KW-1185">Reference proteome</keyword>
<dbReference type="EMBL" id="FOXO01000021">
    <property type="protein sequence ID" value="SFQ16846.1"/>
    <property type="molecule type" value="Genomic_DNA"/>
</dbReference>
<evidence type="ECO:0000313" key="3">
    <source>
        <dbReference type="Proteomes" id="UP000182624"/>
    </source>
</evidence>
<dbReference type="OrthoDB" id="1918132at2"/>
<dbReference type="AlphaFoldDB" id="A0A1I5WBY4"/>
<evidence type="ECO:0000313" key="2">
    <source>
        <dbReference type="EMBL" id="SFQ16846.1"/>
    </source>
</evidence>
<proteinExistence type="predicted"/>
<sequence length="433" mass="48914">MLFGSSDEKHFVLGYDLGEKVSQISYLVSDADMPETLSVLAGAELYNIPTVLCKRNDVNQWFYGKEAVRHIEEGDSMAAPDLLASARAGKPVTVAGIEYDPIALLTLFVKRSLSLLSMELSLDNLDAIMITTSSLDHRMVQVLNAVTSALELKTKNIFYQSHQESFFNYMLYQPDELMHHVILACDYDMEKLNVYEMTLNHNTTPIVATIDTSSYDGLKNDRKGFPVEAAMYHRICERLDDEFLMIMQKICKDKIISTVFLLGDGFRDKWAKRSLEFLCRTGRVFQGNNLFSKGASIAARERIKPSEHSKKYVYLGDDKLKSNLGMNLMKCGTEVYCALLDAGTNWYEAEVSIEVIMDPSGVLNVEVTPLTGKRPQIVQLYLDELEKRPEGTTRLRITMKMNSVNEVGVKVQDLGFGELFPSSGRIWEQIIEL</sequence>
<dbReference type="Pfam" id="PF18980">
    <property type="entry name" value="DUF5716_C"/>
    <property type="match status" value="1"/>
</dbReference>
<protein>
    <recommendedName>
        <fullName evidence="1">DUF5716 domain-containing protein</fullName>
    </recommendedName>
</protein>
<evidence type="ECO:0000259" key="1">
    <source>
        <dbReference type="Pfam" id="PF18980"/>
    </source>
</evidence>
<dbReference type="RefSeq" id="WP_074889741.1">
    <property type="nucleotide sequence ID" value="NZ_FOXO01000021.1"/>
</dbReference>
<dbReference type="InterPro" id="IPR043770">
    <property type="entry name" value="DUF5716_C"/>
</dbReference>
<gene>
    <name evidence="2" type="ORF">SAMN04487928_12161</name>
</gene>
<dbReference type="Proteomes" id="UP000182624">
    <property type="component" value="Unassembled WGS sequence"/>
</dbReference>
<name>A0A1I5WBY4_9FIRM</name>
<feature type="domain" description="DUF5716" evidence="1">
    <location>
        <begin position="127"/>
        <end position="433"/>
    </location>
</feature>